<dbReference type="Gene3D" id="3.30.300.210">
    <property type="entry name" value="Nutrient germinant receptor protein C, domain 3"/>
    <property type="match status" value="1"/>
</dbReference>
<protein>
    <submittedName>
        <fullName evidence="10">Ger(X)C family spore germination protein</fullName>
    </submittedName>
</protein>
<evidence type="ECO:0000256" key="5">
    <source>
        <dbReference type="ARBA" id="ARBA00023136"/>
    </source>
</evidence>
<dbReference type="PROSITE" id="PS51257">
    <property type="entry name" value="PROKAR_LIPOPROTEIN"/>
    <property type="match status" value="1"/>
</dbReference>
<dbReference type="NCBIfam" id="TIGR02887">
    <property type="entry name" value="spore_ger_x_C"/>
    <property type="match status" value="1"/>
</dbReference>
<dbReference type="InterPro" id="IPR046953">
    <property type="entry name" value="Spore_GerAC-like_C"/>
</dbReference>
<dbReference type="EMBL" id="JBHSAP010000004">
    <property type="protein sequence ID" value="MFC4075517.1"/>
    <property type="molecule type" value="Genomic_DNA"/>
</dbReference>
<proteinExistence type="inferred from homology"/>
<keyword evidence="3" id="KW-0309">Germination</keyword>
<dbReference type="RefSeq" id="WP_380701505.1">
    <property type="nucleotide sequence ID" value="NZ_JBHSAP010000004.1"/>
</dbReference>
<evidence type="ECO:0000256" key="7">
    <source>
        <dbReference type="ARBA" id="ARBA00023288"/>
    </source>
</evidence>
<feature type="domain" description="Spore germination protein N-terminal" evidence="9">
    <location>
        <begin position="24"/>
        <end position="198"/>
    </location>
</feature>
<dbReference type="PANTHER" id="PTHR35789">
    <property type="entry name" value="SPORE GERMINATION PROTEIN B3"/>
    <property type="match status" value="1"/>
</dbReference>
<dbReference type="InterPro" id="IPR038501">
    <property type="entry name" value="Spore_GerAC_C_sf"/>
</dbReference>
<dbReference type="Gene3D" id="6.20.190.10">
    <property type="entry name" value="Nutrient germinant receptor protein C, domain 1"/>
    <property type="match status" value="1"/>
</dbReference>
<keyword evidence="11" id="KW-1185">Reference proteome</keyword>
<evidence type="ECO:0000256" key="2">
    <source>
        <dbReference type="ARBA" id="ARBA00007886"/>
    </source>
</evidence>
<evidence type="ECO:0000259" key="8">
    <source>
        <dbReference type="Pfam" id="PF05504"/>
    </source>
</evidence>
<dbReference type="InterPro" id="IPR008844">
    <property type="entry name" value="Spore_GerAC-like"/>
</dbReference>
<evidence type="ECO:0000313" key="10">
    <source>
        <dbReference type="EMBL" id="MFC4075517.1"/>
    </source>
</evidence>
<comment type="caution">
    <text evidence="10">The sequence shown here is derived from an EMBL/GenBank/DDBJ whole genome shotgun (WGS) entry which is preliminary data.</text>
</comment>
<evidence type="ECO:0000259" key="9">
    <source>
        <dbReference type="Pfam" id="PF25198"/>
    </source>
</evidence>
<dbReference type="Pfam" id="PF05504">
    <property type="entry name" value="Spore_GerAC"/>
    <property type="match status" value="1"/>
</dbReference>
<sequence>MGMKRLKGLLAIFLCICLLTGCWNRREIDELAIVLAAGIDKTEKGQYRFSLQFVNPSEVAGEATGRSSSVTTYADNGYSLFEALRAASQISPRRLYVGSTQVLVISEEVAKEGIEEIFDLLHRDPEFQTSLKILVARGISAEDLLSTATSLEKVPASKLTRTLQITEKVWAESIANTTHDIVGDLVSEGKDPVISGVRVTGDPGKGRKEPENTKEIIPPAKIKFAGLALFRKDRFKGWADYKQARGILWGRDKIRNPPVSIGCKKEKYKISIETVRSKTRIHTELVHGKPKVRMVIRPVARVTELICLIDLDNPENIHQLEKRYAKVIRNEVKAALRFTQKKKLDVFGFGDAFSRSNNEWWKTVKDKWPSYYSRLDVQVDIVPSIRRTGLRGKPFQAK</sequence>
<organism evidence="10 11">
    <name type="scientific">Salinithrix halophila</name>
    <dbReference type="NCBI Taxonomy" id="1485204"/>
    <lineage>
        <taxon>Bacteria</taxon>
        <taxon>Bacillati</taxon>
        <taxon>Bacillota</taxon>
        <taxon>Bacilli</taxon>
        <taxon>Bacillales</taxon>
        <taxon>Thermoactinomycetaceae</taxon>
        <taxon>Salinithrix</taxon>
    </lineage>
</organism>
<dbReference type="InterPro" id="IPR057336">
    <property type="entry name" value="GerAC_N"/>
</dbReference>
<keyword evidence="5" id="KW-0472">Membrane</keyword>
<name>A0ABV8JCQ6_9BACL</name>
<evidence type="ECO:0000313" key="11">
    <source>
        <dbReference type="Proteomes" id="UP001595843"/>
    </source>
</evidence>
<keyword evidence="7" id="KW-0449">Lipoprotein</keyword>
<evidence type="ECO:0000256" key="6">
    <source>
        <dbReference type="ARBA" id="ARBA00023139"/>
    </source>
</evidence>
<evidence type="ECO:0000256" key="1">
    <source>
        <dbReference type="ARBA" id="ARBA00004635"/>
    </source>
</evidence>
<keyword evidence="6" id="KW-0564">Palmitate</keyword>
<comment type="similarity">
    <text evidence="2">Belongs to the GerABKC lipoprotein family.</text>
</comment>
<feature type="domain" description="Spore germination GerAC-like C-terminal" evidence="8">
    <location>
        <begin position="226"/>
        <end position="389"/>
    </location>
</feature>
<comment type="subcellular location">
    <subcellularLocation>
        <location evidence="1">Membrane</location>
        <topology evidence="1">Lipid-anchor</topology>
    </subcellularLocation>
</comment>
<keyword evidence="4" id="KW-0732">Signal</keyword>
<accession>A0ABV8JCQ6</accession>
<gene>
    <name evidence="10" type="ORF">ACFOUO_01680</name>
</gene>
<dbReference type="Proteomes" id="UP001595843">
    <property type="component" value="Unassembled WGS sequence"/>
</dbReference>
<evidence type="ECO:0000256" key="3">
    <source>
        <dbReference type="ARBA" id="ARBA00022544"/>
    </source>
</evidence>
<dbReference type="PANTHER" id="PTHR35789:SF1">
    <property type="entry name" value="SPORE GERMINATION PROTEIN B3"/>
    <property type="match status" value="1"/>
</dbReference>
<reference evidence="11" key="1">
    <citation type="journal article" date="2019" name="Int. J. Syst. Evol. Microbiol.">
        <title>The Global Catalogue of Microorganisms (GCM) 10K type strain sequencing project: providing services to taxonomists for standard genome sequencing and annotation.</title>
        <authorList>
            <consortium name="The Broad Institute Genomics Platform"/>
            <consortium name="The Broad Institute Genome Sequencing Center for Infectious Disease"/>
            <person name="Wu L."/>
            <person name="Ma J."/>
        </authorList>
    </citation>
    <scope>NUCLEOTIDE SEQUENCE [LARGE SCALE GENOMIC DNA]</scope>
    <source>
        <strain evidence="11">IBRC-M 10813</strain>
    </source>
</reference>
<evidence type="ECO:0000256" key="4">
    <source>
        <dbReference type="ARBA" id="ARBA00022729"/>
    </source>
</evidence>
<dbReference type="Pfam" id="PF25198">
    <property type="entry name" value="Spore_GerAC_N"/>
    <property type="match status" value="1"/>
</dbReference>